<feature type="transmembrane region" description="Helical" evidence="9">
    <location>
        <begin position="33"/>
        <end position="54"/>
    </location>
</feature>
<keyword evidence="5 10" id="KW-0500">Molybdenum</keyword>
<organism evidence="13 14">
    <name type="scientific">Microbacterium azadirachtae</name>
    <dbReference type="NCBI Taxonomy" id="582680"/>
    <lineage>
        <taxon>Bacteria</taxon>
        <taxon>Bacillati</taxon>
        <taxon>Actinomycetota</taxon>
        <taxon>Actinomycetes</taxon>
        <taxon>Micrococcales</taxon>
        <taxon>Microbacteriaceae</taxon>
        <taxon>Microbacterium</taxon>
    </lineage>
</organism>
<dbReference type="CDD" id="cd06261">
    <property type="entry name" value="TM_PBP2"/>
    <property type="match status" value="1"/>
</dbReference>
<dbReference type="GO" id="GO:0005886">
    <property type="term" value="C:plasma membrane"/>
    <property type="evidence" value="ECO:0007669"/>
    <property type="project" value="UniProtKB-SubCell"/>
</dbReference>
<feature type="region of interest" description="Disordered" evidence="11">
    <location>
        <begin position="1"/>
        <end position="26"/>
    </location>
</feature>
<dbReference type="PATRIC" id="fig|582680.7.peg.901"/>
<dbReference type="NCBIfam" id="TIGR01581">
    <property type="entry name" value="Mo_ABC_porter"/>
    <property type="match status" value="1"/>
</dbReference>
<comment type="similarity">
    <text evidence="2 10">Belongs to the binding-protein-dependent transport system permease family. CysTW subfamily.</text>
</comment>
<name>A0A0F0L0G8_9MICO</name>
<keyword evidence="4 10" id="KW-1003">Cell membrane</keyword>
<keyword evidence="8 9" id="KW-0472">Membrane</keyword>
<protein>
    <recommendedName>
        <fullName evidence="10">Molybdenum transport system permease</fullName>
    </recommendedName>
</protein>
<evidence type="ECO:0000256" key="3">
    <source>
        <dbReference type="ARBA" id="ARBA00022448"/>
    </source>
</evidence>
<dbReference type="Pfam" id="PF00528">
    <property type="entry name" value="BPD_transp_1"/>
    <property type="match status" value="1"/>
</dbReference>
<reference evidence="13 14" key="1">
    <citation type="submission" date="2015-02" db="EMBL/GenBank/DDBJ databases">
        <title>Draft genome sequences of ten Microbacterium spp. with emphasis on heavy metal contaminated environments.</title>
        <authorList>
            <person name="Corretto E."/>
        </authorList>
    </citation>
    <scope>NUCLEOTIDE SEQUENCE [LARGE SCALE GENOMIC DNA]</scope>
    <source>
        <strain evidence="13 14">DSM 23848</strain>
    </source>
</reference>
<dbReference type="InterPro" id="IPR035906">
    <property type="entry name" value="MetI-like_sf"/>
</dbReference>
<dbReference type="PANTHER" id="PTHR30183:SF3">
    <property type="entry name" value="MOLYBDENUM TRANSPORT SYSTEM PERMEASE PROTEIN MODB"/>
    <property type="match status" value="1"/>
</dbReference>
<comment type="function">
    <text evidence="10">Part of the binding-protein-dependent transport system for molybdenum; probably responsible for the translocation of the substrate across the membrane.</text>
</comment>
<accession>A0A0F0L0G8</accession>
<evidence type="ECO:0000256" key="2">
    <source>
        <dbReference type="ARBA" id="ARBA00007069"/>
    </source>
</evidence>
<dbReference type="GO" id="GO:0015098">
    <property type="term" value="F:molybdate ion transmembrane transporter activity"/>
    <property type="evidence" value="ECO:0007669"/>
    <property type="project" value="UniProtKB-UniRule"/>
</dbReference>
<keyword evidence="3 9" id="KW-0813">Transport</keyword>
<dbReference type="NCBIfam" id="TIGR02141">
    <property type="entry name" value="modB_ABC"/>
    <property type="match status" value="1"/>
</dbReference>
<dbReference type="SUPFAM" id="SSF161098">
    <property type="entry name" value="MetI-like"/>
    <property type="match status" value="1"/>
</dbReference>
<evidence type="ECO:0000256" key="11">
    <source>
        <dbReference type="SAM" id="MobiDB-lite"/>
    </source>
</evidence>
<dbReference type="OrthoDB" id="9774448at2"/>
<keyword evidence="14" id="KW-1185">Reference proteome</keyword>
<sequence length="288" mass="29073">MSTAGRSGPRAAPERPTARGAAPSPRGERLPSWLLVPALIAVLLLVLPFVALLVRLDWATVPAAVTSPAALQALGLSLVTATIATALCALLGIPLAVVIARSPAGLAAVLRTVTTLPLVLPPLVGGIALLALLGRNGLLGATLAIAGIQIPFTTTAVVIAQAFVALPFLVISIEGALRAIGTEHEHVAAGLGAGRFTVFRRVTLPLAAPGLVAGTVLCFARALGEFGATALFAGNSAGVTRTMPLAIYTAFNGAGVEEDTAIALSLMLILVAVAALVLVRGWRPGAVR</sequence>
<feature type="transmembrane region" description="Helical" evidence="9">
    <location>
        <begin position="112"/>
        <end position="132"/>
    </location>
</feature>
<evidence type="ECO:0000256" key="4">
    <source>
        <dbReference type="ARBA" id="ARBA00022475"/>
    </source>
</evidence>
<dbReference type="InterPro" id="IPR011867">
    <property type="entry name" value="ModB_ABC"/>
</dbReference>
<dbReference type="AlphaFoldDB" id="A0A0F0L0G8"/>
<dbReference type="InterPro" id="IPR000515">
    <property type="entry name" value="MetI-like"/>
</dbReference>
<evidence type="ECO:0000256" key="5">
    <source>
        <dbReference type="ARBA" id="ARBA00022505"/>
    </source>
</evidence>
<evidence type="ECO:0000256" key="7">
    <source>
        <dbReference type="ARBA" id="ARBA00022989"/>
    </source>
</evidence>
<feature type="transmembrane region" description="Helical" evidence="9">
    <location>
        <begin position="138"/>
        <end position="171"/>
    </location>
</feature>
<dbReference type="Proteomes" id="UP000033448">
    <property type="component" value="Unassembled WGS sequence"/>
</dbReference>
<dbReference type="EMBL" id="JYIT01000062">
    <property type="protein sequence ID" value="KJL26652.1"/>
    <property type="molecule type" value="Genomic_DNA"/>
</dbReference>
<evidence type="ECO:0000313" key="14">
    <source>
        <dbReference type="Proteomes" id="UP000033448"/>
    </source>
</evidence>
<evidence type="ECO:0000313" key="13">
    <source>
        <dbReference type="EMBL" id="KJL26652.1"/>
    </source>
</evidence>
<evidence type="ECO:0000256" key="9">
    <source>
        <dbReference type="RuleBase" id="RU363032"/>
    </source>
</evidence>
<evidence type="ECO:0000259" key="12">
    <source>
        <dbReference type="PROSITE" id="PS50928"/>
    </source>
</evidence>
<comment type="caution">
    <text evidence="13">The sequence shown here is derived from an EMBL/GenBank/DDBJ whole genome shotgun (WGS) entry which is preliminary data.</text>
</comment>
<dbReference type="RefSeq" id="WP_082072065.1">
    <property type="nucleotide sequence ID" value="NZ_JYIT01000062.1"/>
</dbReference>
<dbReference type="Gene3D" id="1.10.3720.10">
    <property type="entry name" value="MetI-like"/>
    <property type="match status" value="1"/>
</dbReference>
<comment type="subcellular location">
    <subcellularLocation>
        <location evidence="1 9">Cell membrane</location>
        <topology evidence="1 9">Multi-pass membrane protein</topology>
    </subcellularLocation>
</comment>
<feature type="transmembrane region" description="Helical" evidence="9">
    <location>
        <begin position="261"/>
        <end position="279"/>
    </location>
</feature>
<dbReference type="PROSITE" id="PS50928">
    <property type="entry name" value="ABC_TM1"/>
    <property type="match status" value="1"/>
</dbReference>
<evidence type="ECO:0000256" key="6">
    <source>
        <dbReference type="ARBA" id="ARBA00022692"/>
    </source>
</evidence>
<proteinExistence type="inferred from homology"/>
<evidence type="ECO:0000256" key="10">
    <source>
        <dbReference type="RuleBase" id="RU365097"/>
    </source>
</evidence>
<feature type="transmembrane region" description="Helical" evidence="9">
    <location>
        <begin position="202"/>
        <end position="223"/>
    </location>
</feature>
<feature type="domain" description="ABC transmembrane type-1" evidence="12">
    <location>
        <begin position="74"/>
        <end position="279"/>
    </location>
</feature>
<dbReference type="PANTHER" id="PTHR30183">
    <property type="entry name" value="MOLYBDENUM TRANSPORT SYSTEM PERMEASE PROTEIN MODB"/>
    <property type="match status" value="1"/>
</dbReference>
<dbReference type="InterPro" id="IPR006469">
    <property type="entry name" value="NifC_ABC_porter"/>
</dbReference>
<feature type="transmembrane region" description="Helical" evidence="9">
    <location>
        <begin position="74"/>
        <end position="100"/>
    </location>
</feature>
<gene>
    <name evidence="13" type="primary">cysW</name>
    <name evidence="13" type="ORF">RL72_00871</name>
</gene>
<keyword evidence="6 9" id="KW-0812">Transmembrane</keyword>
<evidence type="ECO:0000256" key="1">
    <source>
        <dbReference type="ARBA" id="ARBA00004651"/>
    </source>
</evidence>
<evidence type="ECO:0000256" key="8">
    <source>
        <dbReference type="ARBA" id="ARBA00023136"/>
    </source>
</evidence>
<keyword evidence="7 9" id="KW-1133">Transmembrane helix</keyword>